<gene>
    <name evidence="1" type="ORF">PLUT1463_LOCUS6617</name>
</gene>
<name>A0A7R9UQF0_DIALT</name>
<sequence>MPPPPLPPPLPVDTASQSAAQRYACVLGNAYAAGLGGGYGLLACGLGGAGLGASPHAFCLPPSHSAPPTFGANHALGSHAHNGGGYGATGGRHAPHLGSFSSLSLYGQQHGGAAFGAQGGGPTSGHAHAQPGQPPLAYGLHANCSSSLSALSVLHPAAQHAHAHAGSGAHGGAQAGFVGCGAGMPALASMPGHLQAQWQQAQQQQAQQQAPQLAFRSTIASSPSYGCAMPHSGQRRAQ</sequence>
<proteinExistence type="predicted"/>
<reference evidence="1" key="1">
    <citation type="submission" date="2021-01" db="EMBL/GenBank/DDBJ databases">
        <authorList>
            <person name="Corre E."/>
            <person name="Pelletier E."/>
            <person name="Niang G."/>
            <person name="Scheremetjew M."/>
            <person name="Finn R."/>
            <person name="Kale V."/>
            <person name="Holt S."/>
            <person name="Cochrane G."/>
            <person name="Meng A."/>
            <person name="Brown T."/>
            <person name="Cohen L."/>
        </authorList>
    </citation>
    <scope>NUCLEOTIDE SEQUENCE</scope>
    <source>
        <strain evidence="1">RCC1537</strain>
    </source>
</reference>
<evidence type="ECO:0000313" key="1">
    <source>
        <dbReference type="EMBL" id="CAD8272303.1"/>
    </source>
</evidence>
<accession>A0A7R9UQF0</accession>
<dbReference type="AlphaFoldDB" id="A0A7R9UQF0"/>
<organism evidence="1">
    <name type="scientific">Diacronema lutheri</name>
    <name type="common">Unicellular marine alga</name>
    <name type="synonym">Monochrysis lutheri</name>
    <dbReference type="NCBI Taxonomy" id="2081491"/>
    <lineage>
        <taxon>Eukaryota</taxon>
        <taxon>Haptista</taxon>
        <taxon>Haptophyta</taxon>
        <taxon>Pavlovophyceae</taxon>
        <taxon>Pavlovales</taxon>
        <taxon>Pavlovaceae</taxon>
        <taxon>Diacronema</taxon>
    </lineage>
</organism>
<protein>
    <submittedName>
        <fullName evidence="1">Uncharacterized protein</fullName>
    </submittedName>
</protein>
<dbReference type="EMBL" id="HBEB01010226">
    <property type="protein sequence ID" value="CAD8272303.1"/>
    <property type="molecule type" value="Transcribed_RNA"/>
</dbReference>